<organism evidence="13 14">
    <name type="scientific">Scytalidium lignicola</name>
    <name type="common">Hyphomycete</name>
    <dbReference type="NCBI Taxonomy" id="5539"/>
    <lineage>
        <taxon>Eukaryota</taxon>
        <taxon>Fungi</taxon>
        <taxon>Dikarya</taxon>
        <taxon>Ascomycota</taxon>
        <taxon>Pezizomycotina</taxon>
        <taxon>Leotiomycetes</taxon>
        <taxon>Leotiomycetes incertae sedis</taxon>
        <taxon>Scytalidium</taxon>
    </lineage>
</organism>
<protein>
    <recommendedName>
        <fullName evidence="5">EKC/KEOPS complex subunit BUD32</fullName>
        <ecNumber evidence="3">2.7.11.1</ecNumber>
    </recommendedName>
    <alternativeName>
        <fullName evidence="6 7">Atypical Serine/threonine protein kinase BUD32</fullName>
    </alternativeName>
    <alternativeName>
        <fullName evidence="4">EKC/KEOPS complex subunit bud32</fullName>
    </alternativeName>
</protein>
<dbReference type="OMA" id="FICHASY"/>
<dbReference type="PROSITE" id="PS00109">
    <property type="entry name" value="PROTEIN_KINASE_TYR"/>
    <property type="match status" value="1"/>
</dbReference>
<feature type="repeat" description="ANK" evidence="10">
    <location>
        <begin position="974"/>
        <end position="1006"/>
    </location>
</feature>
<feature type="region of interest" description="Disordered" evidence="11">
    <location>
        <begin position="15"/>
        <end position="38"/>
    </location>
</feature>
<evidence type="ECO:0000259" key="12">
    <source>
        <dbReference type="PROSITE" id="PS50011"/>
    </source>
</evidence>
<dbReference type="InterPro" id="IPR001245">
    <property type="entry name" value="Ser-Thr/Tyr_kinase_cat_dom"/>
</dbReference>
<evidence type="ECO:0000256" key="10">
    <source>
        <dbReference type="PROSITE-ProRule" id="PRU00023"/>
    </source>
</evidence>
<evidence type="ECO:0000256" key="9">
    <source>
        <dbReference type="ARBA" id="ARBA00048679"/>
    </source>
</evidence>
<dbReference type="SUPFAM" id="SSF48403">
    <property type="entry name" value="Ankyrin repeat"/>
    <property type="match status" value="2"/>
</dbReference>
<dbReference type="Gene3D" id="1.25.40.10">
    <property type="entry name" value="Tetratricopeptide repeat domain"/>
    <property type="match status" value="1"/>
</dbReference>
<comment type="caution">
    <text evidence="13">The sequence shown here is derived from an EMBL/GenBank/DDBJ whole genome shotgun (WGS) entry which is preliminary data.</text>
</comment>
<evidence type="ECO:0000256" key="1">
    <source>
        <dbReference type="ARBA" id="ARBA00003747"/>
    </source>
</evidence>
<keyword evidence="10" id="KW-0040">ANK repeat</keyword>
<dbReference type="PANTHER" id="PTHR46224">
    <property type="entry name" value="ANKYRIN REPEAT FAMILY PROTEIN"/>
    <property type="match status" value="1"/>
</dbReference>
<dbReference type="PANTHER" id="PTHR46224:SF6">
    <property type="entry name" value="ANKYRIN REPEAT FAMILY PROTEIN"/>
    <property type="match status" value="1"/>
</dbReference>
<dbReference type="Pfam" id="PF12796">
    <property type="entry name" value="Ank_2"/>
    <property type="match status" value="1"/>
</dbReference>
<feature type="domain" description="Protein kinase" evidence="12">
    <location>
        <begin position="77"/>
        <end position="383"/>
    </location>
</feature>
<dbReference type="STRING" id="5539.A0A3E2HK64"/>
<dbReference type="InterPro" id="IPR008266">
    <property type="entry name" value="Tyr_kinase_AS"/>
</dbReference>
<dbReference type="Proteomes" id="UP000258309">
    <property type="component" value="Unassembled WGS sequence"/>
</dbReference>
<sequence length="1389" mass="155559">MSDYQYRSAFDSSSNVVIPTPSTTNTESSGAEATPPSSEIWSPAGSLASFICHVAHLEKSLRHETETIFFDTDSEVFGSKVYIGHGATFRVQRAEWRRKDAETRTDGEKKWGKYVAIKSVRPMNDSKENDWQDVLLEVRALLHQPLRYHPNIVRLLGFGWGPSSEGSSILPQLILEFSEIGSMETLQKSGDPLPFAVKQKLCYDVGRGLSILHACGIVHGDLTHANVLIYRSKVRVQGLPPLTAKLSDFGGSIMDITSRERHALRMTTWPFSAPESGSWLSAEGIKKTDIYSFGLFIWRTLLDCKNILGIFELDGKRTPFAETQVSKLKLSDEFLRSALFSIESYYLANNLPEACFKLVRYALQNTIQTDPSLRSLPKAQCALMGFNLEMIPQYFEAVQLKNQREDSGRRSQAPGTHGLSQDSLGAQLGRLGHDYDAQNNIPGYRPQLDQPDAGDFFFDPLRLKELLSWSQQERIVKEFERSASIRSHNSTTELKWWMAAFYLFQCYLVEFGVTYDPAKACHWLAKAAEEEDSGGINYLAQAWIWRMSDSLDVQCPASMETLKLYMKLSIFRGHRTCLVDGRNIISHTQDPASRAQWTSVLNDGEYYLGTLASGLGMPYFAPRKLRRPYSFNDLNVLDSQIKDELGEDYQYCLKDYQPSEGNGDDGKNPDAGRERKTFESIYVNHVGHGLLHLAASYGRPEALRHMIQKYKVNINVEDSTAYETPLVCACRSRQFDCVRVLLEAGASPRITRSGVETPLYWLCTFQEKKMREVAKMLIDAGAIVDEGGMNTMRPDVRAIWADWEHLFSVPVTPLGRAVIMNNIIAVDILLSHGADPLLRPNRNMSEPGTSALEIAALLNLPDILEKLLLHVDSKSDTKFTLFDECTMLQIAHQKKTIPADTTSLQSRLVRHGPQYKSALFRTLEILRNHSAKQLYQETPSPFIKGASLCYETMLGNTDVVESLLRLGHPANGSSEHRPLKEAIITNNSTIFQILVDMGADIFVKDELDNGTSLSLLQVLASRPDTTRPGAYIEEYLIRNGVPVDPNDGTRPALAYALLNHNLQLADLLLANGADINKTYRAEMDGPWITVLGELVQKHTEGNLKSIEYILQLMGNQKHQQQKEERVDPYSLSGQLENLRLIPGSTPVTKLAVAPDFIVDKTHNFSIIQVLADLPLQSISSTAQISSRIIDTVLKTFHTPDQINYVHEVYGTALCMAVVSSNISMISALLERNADCSIPADVNSFDEAHKSRLGHNMAGTPAIPKVLSVLMVTRLSETGAAQAAINSNLSVEYLEGLRDKFTVIEMIVEAEAMRIDVQDWTTQMPRLKAFIENQIPEKIRAAMGLTFVPGQWNYPVNLSKLPEMETKPWKEGDEMDGEQATVTMLKYMRG</sequence>
<dbReference type="GO" id="GO:0004674">
    <property type="term" value="F:protein serine/threonine kinase activity"/>
    <property type="evidence" value="ECO:0007669"/>
    <property type="project" value="UniProtKB-EC"/>
</dbReference>
<dbReference type="InterPro" id="IPR011009">
    <property type="entry name" value="Kinase-like_dom_sf"/>
</dbReference>
<dbReference type="InterPro" id="IPR036770">
    <property type="entry name" value="Ankyrin_rpt-contain_sf"/>
</dbReference>
<evidence type="ECO:0000256" key="7">
    <source>
        <dbReference type="ARBA" id="ARBA00033194"/>
    </source>
</evidence>
<comment type="subunit">
    <text evidence="2">Component of the EKC/KEOPS complex composed of at least BUD32, CGI121, GON7, KAE1 and PCC1; the whole complex dimerizes.</text>
</comment>
<dbReference type="GO" id="GO:0005524">
    <property type="term" value="F:ATP binding"/>
    <property type="evidence" value="ECO:0007669"/>
    <property type="project" value="InterPro"/>
</dbReference>
<dbReference type="InterPro" id="IPR051616">
    <property type="entry name" value="Cul2-RING_E3_ligase_SR"/>
</dbReference>
<proteinExistence type="predicted"/>
<dbReference type="PROSITE" id="PS50011">
    <property type="entry name" value="PROTEIN_KINASE_DOM"/>
    <property type="match status" value="1"/>
</dbReference>
<dbReference type="Gene3D" id="1.10.510.10">
    <property type="entry name" value="Transferase(Phosphotransferase) domain 1"/>
    <property type="match status" value="1"/>
</dbReference>
<dbReference type="Gene3D" id="1.25.40.20">
    <property type="entry name" value="Ankyrin repeat-containing domain"/>
    <property type="match status" value="3"/>
</dbReference>
<evidence type="ECO:0000313" key="14">
    <source>
        <dbReference type="Proteomes" id="UP000258309"/>
    </source>
</evidence>
<evidence type="ECO:0000256" key="4">
    <source>
        <dbReference type="ARBA" id="ARBA00013948"/>
    </source>
</evidence>
<evidence type="ECO:0000256" key="6">
    <source>
        <dbReference type="ARBA" id="ARBA00030980"/>
    </source>
</evidence>
<evidence type="ECO:0000256" key="3">
    <source>
        <dbReference type="ARBA" id="ARBA00012513"/>
    </source>
</evidence>
<evidence type="ECO:0000256" key="2">
    <source>
        <dbReference type="ARBA" id="ARBA00011534"/>
    </source>
</evidence>
<feature type="non-terminal residue" evidence="13">
    <location>
        <position position="1389"/>
    </location>
</feature>
<accession>A0A3E2HK64</accession>
<feature type="non-terminal residue" evidence="13">
    <location>
        <position position="1"/>
    </location>
</feature>
<dbReference type="SUPFAM" id="SSF56112">
    <property type="entry name" value="Protein kinase-like (PK-like)"/>
    <property type="match status" value="1"/>
</dbReference>
<evidence type="ECO:0000256" key="8">
    <source>
        <dbReference type="ARBA" id="ARBA00047899"/>
    </source>
</evidence>
<evidence type="ECO:0000256" key="5">
    <source>
        <dbReference type="ARBA" id="ARBA00019973"/>
    </source>
</evidence>
<dbReference type="PROSITE" id="PS50088">
    <property type="entry name" value="ANK_REPEAT"/>
    <property type="match status" value="1"/>
</dbReference>
<dbReference type="Pfam" id="PF07714">
    <property type="entry name" value="PK_Tyr_Ser-Thr"/>
    <property type="match status" value="1"/>
</dbReference>
<dbReference type="InterPro" id="IPR002110">
    <property type="entry name" value="Ankyrin_rpt"/>
</dbReference>
<dbReference type="SMART" id="SM00248">
    <property type="entry name" value="ANK"/>
    <property type="match status" value="8"/>
</dbReference>
<keyword evidence="14" id="KW-1185">Reference proteome</keyword>
<gene>
    <name evidence="13" type="ORF">B7463_g2525</name>
</gene>
<evidence type="ECO:0000256" key="11">
    <source>
        <dbReference type="SAM" id="MobiDB-lite"/>
    </source>
</evidence>
<dbReference type="EMBL" id="NCSJ02000030">
    <property type="protein sequence ID" value="RFU33796.1"/>
    <property type="molecule type" value="Genomic_DNA"/>
</dbReference>
<name>A0A3E2HK64_SCYLI</name>
<dbReference type="OrthoDB" id="3253298at2759"/>
<evidence type="ECO:0000313" key="13">
    <source>
        <dbReference type="EMBL" id="RFU33796.1"/>
    </source>
</evidence>
<comment type="catalytic activity">
    <reaction evidence="8">
        <text>L-threonyl-[protein] + ATP = O-phospho-L-threonyl-[protein] + ADP + H(+)</text>
        <dbReference type="Rhea" id="RHEA:46608"/>
        <dbReference type="Rhea" id="RHEA-COMP:11060"/>
        <dbReference type="Rhea" id="RHEA-COMP:11605"/>
        <dbReference type="ChEBI" id="CHEBI:15378"/>
        <dbReference type="ChEBI" id="CHEBI:30013"/>
        <dbReference type="ChEBI" id="CHEBI:30616"/>
        <dbReference type="ChEBI" id="CHEBI:61977"/>
        <dbReference type="ChEBI" id="CHEBI:456216"/>
        <dbReference type="EC" id="2.7.11.1"/>
    </reaction>
</comment>
<comment type="catalytic activity">
    <reaction evidence="9">
        <text>L-seryl-[protein] + ATP = O-phospho-L-seryl-[protein] + ADP + H(+)</text>
        <dbReference type="Rhea" id="RHEA:17989"/>
        <dbReference type="Rhea" id="RHEA-COMP:9863"/>
        <dbReference type="Rhea" id="RHEA-COMP:11604"/>
        <dbReference type="ChEBI" id="CHEBI:15378"/>
        <dbReference type="ChEBI" id="CHEBI:29999"/>
        <dbReference type="ChEBI" id="CHEBI:30616"/>
        <dbReference type="ChEBI" id="CHEBI:83421"/>
        <dbReference type="ChEBI" id="CHEBI:456216"/>
        <dbReference type="EC" id="2.7.11.1"/>
    </reaction>
</comment>
<dbReference type="InterPro" id="IPR000719">
    <property type="entry name" value="Prot_kinase_dom"/>
</dbReference>
<comment type="function">
    <text evidence="1">Component of the EKC/KEOPS complex that is required for the formation of a threonylcarbamoyl group on adenosine at position 37 (t(6)A37) in tRNAs that read codons beginning with adenine. The complex is probably involved in the transfer of the threonylcarbamoyl moiety of threonylcarbamoyl-AMP (TC-AMP) to the N6 group of A37. BUD32 has ATPase activity in the context of the EKC/KEOPS complex and likely plays a supporting role to the catalytic subunit KAE1. The EKC/KEOPS complex also promotes both telomere uncapping and telomere elongation. The complex is required for efficient recruitment of transcriptional coactivators.</text>
</comment>
<dbReference type="EC" id="2.7.11.1" evidence="3"/>
<dbReference type="InterPro" id="IPR011990">
    <property type="entry name" value="TPR-like_helical_dom_sf"/>
</dbReference>
<reference evidence="13 14" key="1">
    <citation type="submission" date="2018-05" db="EMBL/GenBank/DDBJ databases">
        <title>Draft genome sequence of Scytalidium lignicola DSM 105466, a ubiquitous saprotrophic fungus.</title>
        <authorList>
            <person name="Buettner E."/>
            <person name="Gebauer A.M."/>
            <person name="Hofrichter M."/>
            <person name="Liers C."/>
            <person name="Kellner H."/>
        </authorList>
    </citation>
    <scope>NUCLEOTIDE SEQUENCE [LARGE SCALE GENOMIC DNA]</scope>
    <source>
        <strain evidence="13 14">DSM 105466</strain>
    </source>
</reference>